<name>A0A7W9HRT5_9PSEU</name>
<keyword evidence="3" id="KW-1185">Reference proteome</keyword>
<protein>
    <submittedName>
        <fullName evidence="2">Uncharacterized protein</fullName>
    </submittedName>
</protein>
<keyword evidence="1" id="KW-1133">Transmembrane helix</keyword>
<gene>
    <name evidence="2" type="ORF">F4560_007090</name>
</gene>
<dbReference type="RefSeq" id="WP_184927398.1">
    <property type="nucleotide sequence ID" value="NZ_JACHMO010000001.1"/>
</dbReference>
<keyword evidence="1" id="KW-0472">Membrane</keyword>
<dbReference type="EMBL" id="JACHMO010000001">
    <property type="protein sequence ID" value="MBB5807322.1"/>
    <property type="molecule type" value="Genomic_DNA"/>
</dbReference>
<sequence>MSDESSRPSGDAPQAHSRSGGSVKKILVGVLAVVVIAAVAYGVRYLTNDAATAEAGDCVGVAAEADGRADVTTLDCDADKASFKVGKVLEATDDSCPEEGIYTEIVPNGAVGDGYKLCLIPNMAEGSCYGPAEASGFDKIECTGPETFKVTKVIQGSTDTTACPSGSGMAYPEPAVTYCLAAADS</sequence>
<keyword evidence="1" id="KW-0812">Transmembrane</keyword>
<evidence type="ECO:0000256" key="1">
    <source>
        <dbReference type="SAM" id="Phobius"/>
    </source>
</evidence>
<reference evidence="2 3" key="1">
    <citation type="submission" date="2020-08" db="EMBL/GenBank/DDBJ databases">
        <title>Sequencing the genomes of 1000 actinobacteria strains.</title>
        <authorList>
            <person name="Klenk H.-P."/>
        </authorList>
    </citation>
    <scope>NUCLEOTIDE SEQUENCE [LARGE SCALE GENOMIC DNA]</scope>
    <source>
        <strain evidence="2 3">DSM 45486</strain>
    </source>
</reference>
<accession>A0A7W9HRT5</accession>
<organism evidence="2 3">
    <name type="scientific">Saccharothrix ecbatanensis</name>
    <dbReference type="NCBI Taxonomy" id="1105145"/>
    <lineage>
        <taxon>Bacteria</taxon>
        <taxon>Bacillati</taxon>
        <taxon>Actinomycetota</taxon>
        <taxon>Actinomycetes</taxon>
        <taxon>Pseudonocardiales</taxon>
        <taxon>Pseudonocardiaceae</taxon>
        <taxon>Saccharothrix</taxon>
    </lineage>
</organism>
<feature type="transmembrane region" description="Helical" evidence="1">
    <location>
        <begin position="26"/>
        <end position="43"/>
    </location>
</feature>
<evidence type="ECO:0000313" key="3">
    <source>
        <dbReference type="Proteomes" id="UP000552097"/>
    </source>
</evidence>
<dbReference type="AlphaFoldDB" id="A0A7W9HRT5"/>
<dbReference type="Proteomes" id="UP000552097">
    <property type="component" value="Unassembled WGS sequence"/>
</dbReference>
<proteinExistence type="predicted"/>
<evidence type="ECO:0000313" key="2">
    <source>
        <dbReference type="EMBL" id="MBB5807322.1"/>
    </source>
</evidence>
<comment type="caution">
    <text evidence="2">The sequence shown here is derived from an EMBL/GenBank/DDBJ whole genome shotgun (WGS) entry which is preliminary data.</text>
</comment>